<reference evidence="1" key="1">
    <citation type="journal article" date="2022" name="bioRxiv">
        <title>Sequencing and chromosome-scale assembly of the giantPleurodeles waltlgenome.</title>
        <authorList>
            <person name="Brown T."/>
            <person name="Elewa A."/>
            <person name="Iarovenko S."/>
            <person name="Subramanian E."/>
            <person name="Araus A.J."/>
            <person name="Petzold A."/>
            <person name="Susuki M."/>
            <person name="Suzuki K.-i.T."/>
            <person name="Hayashi T."/>
            <person name="Toyoda A."/>
            <person name="Oliveira C."/>
            <person name="Osipova E."/>
            <person name="Leigh N.D."/>
            <person name="Simon A."/>
            <person name="Yun M.H."/>
        </authorList>
    </citation>
    <scope>NUCLEOTIDE SEQUENCE</scope>
    <source>
        <strain evidence="1">20211129_DDA</strain>
        <tissue evidence="1">Liver</tissue>
    </source>
</reference>
<dbReference type="AlphaFoldDB" id="A0AAV7RI94"/>
<sequence>MSAGLLDRMSVVAASVTVMVVSVETKSANRVIWLYLNRGKVKVSGRPRWSPALVQAAGGLCQKFTFTLSCFSEDFLQRDEPASPIRPPGALLRIRVAGILGGDFYLRTLSFLRGENPSTGVNLDLDPTSLEPSSDLLAGRSRSTFYLRT</sequence>
<dbReference type="Proteomes" id="UP001066276">
    <property type="component" value="Chromosome 5"/>
</dbReference>
<proteinExistence type="predicted"/>
<keyword evidence="2" id="KW-1185">Reference proteome</keyword>
<protein>
    <submittedName>
        <fullName evidence="1">Uncharacterized protein</fullName>
    </submittedName>
</protein>
<comment type="caution">
    <text evidence="1">The sequence shown here is derived from an EMBL/GenBank/DDBJ whole genome shotgun (WGS) entry which is preliminary data.</text>
</comment>
<dbReference type="EMBL" id="JANPWB010000009">
    <property type="protein sequence ID" value="KAJ1150545.1"/>
    <property type="molecule type" value="Genomic_DNA"/>
</dbReference>
<evidence type="ECO:0000313" key="1">
    <source>
        <dbReference type="EMBL" id="KAJ1150545.1"/>
    </source>
</evidence>
<gene>
    <name evidence="1" type="ORF">NDU88_003336</name>
</gene>
<evidence type="ECO:0000313" key="2">
    <source>
        <dbReference type="Proteomes" id="UP001066276"/>
    </source>
</evidence>
<name>A0AAV7RI94_PLEWA</name>
<accession>A0AAV7RI94</accession>
<organism evidence="1 2">
    <name type="scientific">Pleurodeles waltl</name>
    <name type="common">Iberian ribbed newt</name>
    <dbReference type="NCBI Taxonomy" id="8319"/>
    <lineage>
        <taxon>Eukaryota</taxon>
        <taxon>Metazoa</taxon>
        <taxon>Chordata</taxon>
        <taxon>Craniata</taxon>
        <taxon>Vertebrata</taxon>
        <taxon>Euteleostomi</taxon>
        <taxon>Amphibia</taxon>
        <taxon>Batrachia</taxon>
        <taxon>Caudata</taxon>
        <taxon>Salamandroidea</taxon>
        <taxon>Salamandridae</taxon>
        <taxon>Pleurodelinae</taxon>
        <taxon>Pleurodeles</taxon>
    </lineage>
</organism>